<feature type="domain" description="DUF5641" evidence="1">
    <location>
        <begin position="205"/>
        <end position="276"/>
    </location>
</feature>
<dbReference type="Pfam" id="PF18701">
    <property type="entry name" value="DUF5641"/>
    <property type="match status" value="1"/>
</dbReference>
<dbReference type="Proteomes" id="UP000807504">
    <property type="component" value="Unassembled WGS sequence"/>
</dbReference>
<dbReference type="InterPro" id="IPR040676">
    <property type="entry name" value="DUF5641"/>
</dbReference>
<dbReference type="AlphaFoldDB" id="A0A8T0EI60"/>
<name>A0A8T0EI60_ARGBR</name>
<keyword evidence="3" id="KW-1185">Reference proteome</keyword>
<evidence type="ECO:0000313" key="2">
    <source>
        <dbReference type="EMBL" id="KAF8773572.1"/>
    </source>
</evidence>
<evidence type="ECO:0000313" key="3">
    <source>
        <dbReference type="Proteomes" id="UP000807504"/>
    </source>
</evidence>
<evidence type="ECO:0000259" key="1">
    <source>
        <dbReference type="Pfam" id="PF18701"/>
    </source>
</evidence>
<accession>A0A8T0EI60</accession>
<organism evidence="2 3">
    <name type="scientific">Argiope bruennichi</name>
    <name type="common">Wasp spider</name>
    <name type="synonym">Aranea bruennichi</name>
    <dbReference type="NCBI Taxonomy" id="94029"/>
    <lineage>
        <taxon>Eukaryota</taxon>
        <taxon>Metazoa</taxon>
        <taxon>Ecdysozoa</taxon>
        <taxon>Arthropoda</taxon>
        <taxon>Chelicerata</taxon>
        <taxon>Arachnida</taxon>
        <taxon>Araneae</taxon>
        <taxon>Araneomorphae</taxon>
        <taxon>Entelegynae</taxon>
        <taxon>Araneoidea</taxon>
        <taxon>Araneidae</taxon>
        <taxon>Argiope</taxon>
    </lineage>
</organism>
<reference evidence="2" key="2">
    <citation type="submission" date="2020-06" db="EMBL/GenBank/DDBJ databases">
        <authorList>
            <person name="Sheffer M."/>
        </authorList>
    </citation>
    <scope>NUCLEOTIDE SEQUENCE</scope>
</reference>
<gene>
    <name evidence="2" type="ORF">HNY73_016223</name>
</gene>
<sequence length="276" mass="32128">MMMKPQIQHWGRIFGELEWLPKSSTSWTSGLFLHFVLRILEIFDRFRELFDCLRSVWQSLHPLFGLRPKGMDRPPPPRKLPTTVASFHRKSALPENSIKEWERTGSSVENKNKPNILRDLLEFLRSEVESDKRLQLVRSGFDKDQEFQRIKPKDKIPTTACIVSNEKEREGLMPLTPACFLQGIPSSDTTDLDEISSKSLNRKLRFIQKLRHGLRTRFRNEYSVMLVHKDHHNREESLNVGDIFLLQTDGKRLHRPLGIVTEVFPGADGYSRVAKV</sequence>
<comment type="caution">
    <text evidence="2">The sequence shown here is derived from an EMBL/GenBank/DDBJ whole genome shotgun (WGS) entry which is preliminary data.</text>
</comment>
<proteinExistence type="predicted"/>
<protein>
    <recommendedName>
        <fullName evidence="1">DUF5641 domain-containing protein</fullName>
    </recommendedName>
</protein>
<dbReference type="EMBL" id="JABXBU010002227">
    <property type="protein sequence ID" value="KAF8773572.1"/>
    <property type="molecule type" value="Genomic_DNA"/>
</dbReference>
<reference evidence="2" key="1">
    <citation type="journal article" date="2020" name="bioRxiv">
        <title>Chromosome-level reference genome of the European wasp spider Argiope bruennichi: a resource for studies on range expansion and evolutionary adaptation.</title>
        <authorList>
            <person name="Sheffer M.M."/>
            <person name="Hoppe A."/>
            <person name="Krehenwinkel H."/>
            <person name="Uhl G."/>
            <person name="Kuss A.W."/>
            <person name="Jensen L."/>
            <person name="Jensen C."/>
            <person name="Gillespie R.G."/>
            <person name="Hoff K.J."/>
            <person name="Prost S."/>
        </authorList>
    </citation>
    <scope>NUCLEOTIDE SEQUENCE</scope>
</reference>